<organism evidence="1 2">
    <name type="scientific">Paenibacillus terricola</name>
    <dbReference type="NCBI Taxonomy" id="2763503"/>
    <lineage>
        <taxon>Bacteria</taxon>
        <taxon>Bacillati</taxon>
        <taxon>Bacillota</taxon>
        <taxon>Bacilli</taxon>
        <taxon>Bacillales</taxon>
        <taxon>Paenibacillaceae</taxon>
        <taxon>Paenibacillus</taxon>
    </lineage>
</organism>
<reference evidence="1 2" key="1">
    <citation type="submission" date="2020-09" db="EMBL/GenBank/DDBJ databases">
        <title>Paenibacillus sp. strain PR3 16S rRNA gene Genome sequencing and assembly.</title>
        <authorList>
            <person name="Kim J."/>
        </authorList>
    </citation>
    <scope>NUCLEOTIDE SEQUENCE [LARGE SCALE GENOMIC DNA]</scope>
    <source>
        <strain evidence="1 2">PR3</strain>
    </source>
</reference>
<protein>
    <recommendedName>
        <fullName evidence="3">Phage protein</fullName>
    </recommendedName>
</protein>
<dbReference type="Proteomes" id="UP000609346">
    <property type="component" value="Unassembled WGS sequence"/>
</dbReference>
<dbReference type="EMBL" id="JACXZA010000007">
    <property type="protein sequence ID" value="MBD3921838.1"/>
    <property type="molecule type" value="Genomic_DNA"/>
</dbReference>
<gene>
    <name evidence="1" type="ORF">H8B09_23965</name>
</gene>
<comment type="caution">
    <text evidence="1">The sequence shown here is derived from an EMBL/GenBank/DDBJ whole genome shotgun (WGS) entry which is preliminary data.</text>
</comment>
<sequence length="106" mass="12161">MREQNGQSNARLTKVPIQIPNDARFIDPVVDYIRNMIRPDQLVKSDTHWDYYLGEVVEFTKDGVEMAYEWNESWGHELTTKAATEQAAKAVRETAAIISAHIKKVN</sequence>
<proteinExistence type="predicted"/>
<accession>A0ABR8N0W7</accession>
<dbReference type="RefSeq" id="WP_191206146.1">
    <property type="nucleotide sequence ID" value="NZ_JACXZA010000007.1"/>
</dbReference>
<evidence type="ECO:0008006" key="3">
    <source>
        <dbReference type="Google" id="ProtNLM"/>
    </source>
</evidence>
<evidence type="ECO:0000313" key="1">
    <source>
        <dbReference type="EMBL" id="MBD3921838.1"/>
    </source>
</evidence>
<evidence type="ECO:0000313" key="2">
    <source>
        <dbReference type="Proteomes" id="UP000609346"/>
    </source>
</evidence>
<keyword evidence="2" id="KW-1185">Reference proteome</keyword>
<name>A0ABR8N0W7_9BACL</name>